<feature type="domain" description="FAD-binding PCMH-type" evidence="11">
    <location>
        <begin position="31"/>
        <end position="213"/>
    </location>
</feature>
<keyword evidence="13" id="KW-1185">Reference proteome</keyword>
<proteinExistence type="predicted"/>
<evidence type="ECO:0000256" key="3">
    <source>
        <dbReference type="ARBA" id="ARBA00012405"/>
    </source>
</evidence>
<dbReference type="GO" id="GO:0071949">
    <property type="term" value="F:FAD binding"/>
    <property type="evidence" value="ECO:0007669"/>
    <property type="project" value="InterPro"/>
</dbReference>
<evidence type="ECO:0000256" key="2">
    <source>
        <dbReference type="ARBA" id="ARBA00004275"/>
    </source>
</evidence>
<evidence type="ECO:0000256" key="6">
    <source>
        <dbReference type="ARBA" id="ARBA00023136"/>
    </source>
</evidence>
<dbReference type="InterPro" id="IPR006094">
    <property type="entry name" value="Oxid_FAD_bind_N"/>
</dbReference>
<evidence type="ECO:0000256" key="4">
    <source>
        <dbReference type="ARBA" id="ARBA00022692"/>
    </source>
</evidence>
<evidence type="ECO:0000256" key="7">
    <source>
        <dbReference type="ARBA" id="ARBA00023140"/>
    </source>
</evidence>
<comment type="subcellular location">
    <subcellularLocation>
        <location evidence="1">Membrane</location>
        <topology evidence="1">Single-pass membrane protein</topology>
    </subcellularLocation>
    <subcellularLocation>
        <location evidence="2">Peroxisome</location>
    </subcellularLocation>
</comment>
<dbReference type="EMBL" id="VCGU01000002">
    <property type="protein sequence ID" value="TRY79718.1"/>
    <property type="molecule type" value="Genomic_DNA"/>
</dbReference>
<dbReference type="OMA" id="KRDLFWG"/>
<dbReference type="InterPro" id="IPR040165">
    <property type="entry name" value="Diminuto-like"/>
</dbReference>
<dbReference type="GO" id="GO:0016020">
    <property type="term" value="C:membrane"/>
    <property type="evidence" value="ECO:0007669"/>
    <property type="project" value="UniProtKB-SubCell"/>
</dbReference>
<keyword evidence="5 10" id="KW-1133">Transmembrane helix</keyword>
<dbReference type="EC" id="1.3.1.72" evidence="3"/>
<dbReference type="GO" id="GO:0005777">
    <property type="term" value="C:peroxisome"/>
    <property type="evidence" value="ECO:0007669"/>
    <property type="project" value="UniProtKB-SubCell"/>
</dbReference>
<evidence type="ECO:0000256" key="9">
    <source>
        <dbReference type="ARBA" id="ARBA00052927"/>
    </source>
</evidence>
<evidence type="ECO:0000313" key="12">
    <source>
        <dbReference type="EMBL" id="TRY79718.1"/>
    </source>
</evidence>
<comment type="caution">
    <text evidence="12">The sequence shown here is derived from an EMBL/GenBank/DDBJ whole genome shotgun (WGS) entry which is preliminary data.</text>
</comment>
<name>A0A553PPV9_TIGCA</name>
<dbReference type="Proteomes" id="UP000318571">
    <property type="component" value="Chromosome 6"/>
</dbReference>
<keyword evidence="4 10" id="KW-0812">Transmembrane</keyword>
<evidence type="ECO:0000313" key="13">
    <source>
        <dbReference type="Proteomes" id="UP000318571"/>
    </source>
</evidence>
<dbReference type="PANTHER" id="PTHR10801">
    <property type="entry name" value="24-DEHYDROCHOLESTEROL REDUCTASE"/>
    <property type="match status" value="1"/>
</dbReference>
<evidence type="ECO:0000259" key="11">
    <source>
        <dbReference type="PROSITE" id="PS51387"/>
    </source>
</evidence>
<dbReference type="GO" id="GO:0008202">
    <property type="term" value="P:steroid metabolic process"/>
    <property type="evidence" value="ECO:0007669"/>
    <property type="project" value="TreeGrafter"/>
</dbReference>
<dbReference type="PANTHER" id="PTHR10801:SF2">
    <property type="entry name" value="FAD-BINDING PCMH-TYPE DOMAIN-CONTAINING PROTEIN"/>
    <property type="match status" value="1"/>
</dbReference>
<gene>
    <name evidence="12" type="ORF">TCAL_01985</name>
</gene>
<evidence type="ECO:0000256" key="1">
    <source>
        <dbReference type="ARBA" id="ARBA00004167"/>
    </source>
</evidence>
<keyword evidence="6 10" id="KW-0472">Membrane</keyword>
<dbReference type="SUPFAM" id="SSF56176">
    <property type="entry name" value="FAD-binding/transporter-associated domain-like"/>
    <property type="match status" value="1"/>
</dbReference>
<reference evidence="12 13" key="1">
    <citation type="journal article" date="2018" name="Nat. Ecol. Evol.">
        <title>Genomic signatures of mitonuclear coevolution across populations of Tigriopus californicus.</title>
        <authorList>
            <person name="Barreto F.S."/>
            <person name="Watson E.T."/>
            <person name="Lima T.G."/>
            <person name="Willett C.S."/>
            <person name="Edmands S."/>
            <person name="Li W."/>
            <person name="Burton R.S."/>
        </authorList>
    </citation>
    <scope>NUCLEOTIDE SEQUENCE [LARGE SCALE GENOMIC DNA]</scope>
    <source>
        <strain evidence="12 13">San Diego</strain>
    </source>
</reference>
<dbReference type="Pfam" id="PF01565">
    <property type="entry name" value="FAD_binding_4"/>
    <property type="match status" value="1"/>
</dbReference>
<dbReference type="InterPro" id="IPR036318">
    <property type="entry name" value="FAD-bd_PCMH-like_sf"/>
</dbReference>
<dbReference type="Gene3D" id="3.30.465.10">
    <property type="match status" value="1"/>
</dbReference>
<dbReference type="GO" id="GO:0000246">
    <property type="term" value="F:Delta24(24-1) sterol reductase activity"/>
    <property type="evidence" value="ECO:0007669"/>
    <property type="project" value="TreeGrafter"/>
</dbReference>
<feature type="transmembrane region" description="Helical" evidence="10">
    <location>
        <begin position="12"/>
        <end position="31"/>
    </location>
</feature>
<evidence type="ECO:0000256" key="5">
    <source>
        <dbReference type="ARBA" id="ARBA00022989"/>
    </source>
</evidence>
<dbReference type="FunFam" id="3.30.465.10:FF:000006">
    <property type="entry name" value="Delta(24)-sterol reductase"/>
    <property type="match status" value="1"/>
</dbReference>
<evidence type="ECO:0000256" key="8">
    <source>
        <dbReference type="ARBA" id="ARBA00051033"/>
    </source>
</evidence>
<comment type="catalytic activity">
    <reaction evidence="8">
        <text>lanosterol + NADPH + H(+) = 24,25-dihydrolanosterol + NADP(+)</text>
        <dbReference type="Rhea" id="RHEA:33919"/>
        <dbReference type="ChEBI" id="CHEBI:15378"/>
        <dbReference type="ChEBI" id="CHEBI:16521"/>
        <dbReference type="ChEBI" id="CHEBI:28113"/>
        <dbReference type="ChEBI" id="CHEBI:57783"/>
        <dbReference type="ChEBI" id="CHEBI:58349"/>
    </reaction>
    <physiologicalReaction direction="left-to-right" evidence="8">
        <dbReference type="Rhea" id="RHEA:33920"/>
    </physiologicalReaction>
</comment>
<dbReference type="AlphaFoldDB" id="A0A553PPV9"/>
<accession>A0A553PPV9</accession>
<dbReference type="InterPro" id="IPR016166">
    <property type="entry name" value="FAD-bd_PCMH"/>
</dbReference>
<evidence type="ECO:0000256" key="10">
    <source>
        <dbReference type="SAM" id="Phobius"/>
    </source>
</evidence>
<dbReference type="GO" id="GO:0050614">
    <property type="term" value="F:Delta24-sterol reductase activity"/>
    <property type="evidence" value="ECO:0007669"/>
    <property type="project" value="UniProtKB-EC"/>
</dbReference>
<dbReference type="STRING" id="6832.A0A553PPV9"/>
<comment type="catalytic activity">
    <reaction evidence="9">
        <text>5alpha-cholest-8-en-3beta-ol + NADP(+) = zymosterol + NADPH + H(+)</text>
        <dbReference type="Rhea" id="RHEA:36399"/>
        <dbReference type="ChEBI" id="CHEBI:15378"/>
        <dbReference type="ChEBI" id="CHEBI:16608"/>
        <dbReference type="ChEBI" id="CHEBI:18252"/>
        <dbReference type="ChEBI" id="CHEBI:57783"/>
        <dbReference type="ChEBI" id="CHEBI:58349"/>
        <dbReference type="EC" id="1.3.1.72"/>
    </reaction>
    <physiologicalReaction direction="right-to-left" evidence="9">
        <dbReference type="Rhea" id="RHEA:36401"/>
    </physiologicalReaction>
</comment>
<protein>
    <recommendedName>
        <fullName evidence="3">Delta(24)-sterol reductase</fullName>
        <ecNumber evidence="3">1.3.1.72</ecNumber>
    </recommendedName>
</protein>
<dbReference type="InterPro" id="IPR016169">
    <property type="entry name" value="FAD-bd_PCMH_sub2"/>
</dbReference>
<dbReference type="OrthoDB" id="415825at2759"/>
<dbReference type="PROSITE" id="PS51387">
    <property type="entry name" value="FAD_PCMH"/>
    <property type="match status" value="1"/>
</dbReference>
<keyword evidence="7" id="KW-0576">Peroxisome</keyword>
<sequence length="495" mass="57919">MGLKEFLLGNRWVLAVWLLPISFIYDLIWYVRSKYVFWAGSAPKKHDERVKYVQKQVRDWQTLGKGRKMCTARPQWMSISQQKINYKSTSYQVEVNLMDILNIDTDKMVVTCEPMVSIGRLIDLLIPLGYTVPIVPEIGDLTVGGLVMGGGIESTSHKYGLWQHICPRYEIVVADGTLMECSKDKNSDLYYVIPWSYGTFGFLTALDIQIIPYKSYIRLEYQPTYTMEESMKVFDHETRKESGNDSVEGIMYSRDKGVIMTGVFTDECEKDKYNPIGRWYKPWFFTEVVKVLDEGKKVEYIPTKDFYFRHNKPFFWLTDVWVPFGNHPIFRYLFGYLLPYNYGLLKLINERVMPTQLTENFVVQDFGIPAKYFKTAIDFFDDIVGIYPLWLCPARALDTGPIHSLKDEDEIHIDIGIYGHCKKPKYDKVETLRAMEKFARDYNGYQGLYAETLMTYEEFKEMFDGTTYFKVRNSLPLTEEAFPEVYHKVSKMGRT</sequence>
<organism evidence="12 13">
    <name type="scientific">Tigriopus californicus</name>
    <name type="common">Marine copepod</name>
    <dbReference type="NCBI Taxonomy" id="6832"/>
    <lineage>
        <taxon>Eukaryota</taxon>
        <taxon>Metazoa</taxon>
        <taxon>Ecdysozoa</taxon>
        <taxon>Arthropoda</taxon>
        <taxon>Crustacea</taxon>
        <taxon>Multicrustacea</taxon>
        <taxon>Hexanauplia</taxon>
        <taxon>Copepoda</taxon>
        <taxon>Harpacticoida</taxon>
        <taxon>Harpacticidae</taxon>
        <taxon>Tigriopus</taxon>
    </lineage>
</organism>